<comment type="caution">
    <text evidence="7">The sequence shown here is derived from an EMBL/GenBank/DDBJ whole genome shotgun (WGS) entry which is preliminary data.</text>
</comment>
<feature type="region of interest" description="Disordered" evidence="4">
    <location>
        <begin position="1"/>
        <end position="22"/>
    </location>
</feature>
<name>A0A316F724_9ACTN</name>
<protein>
    <submittedName>
        <fullName evidence="7">Alpha/beta hydrolase family protein</fullName>
    </submittedName>
</protein>
<feature type="domain" description="AB hydrolase-1" evidence="6">
    <location>
        <begin position="118"/>
        <end position="473"/>
    </location>
</feature>
<dbReference type="EMBL" id="QGGR01000017">
    <property type="protein sequence ID" value="PWK41240.1"/>
    <property type="molecule type" value="Genomic_DNA"/>
</dbReference>
<dbReference type="PANTHER" id="PTHR43248">
    <property type="entry name" value="2-SUCCINYL-6-HYDROXY-2,4-CYCLOHEXADIENE-1-CARBOXYLATE SYNTHASE"/>
    <property type="match status" value="1"/>
</dbReference>
<dbReference type="GO" id="GO:0016787">
    <property type="term" value="F:hydrolase activity"/>
    <property type="evidence" value="ECO:0007669"/>
    <property type="project" value="UniProtKB-KW"/>
</dbReference>
<gene>
    <name evidence="7" type="ORF">BC793_117107</name>
</gene>
<dbReference type="Gene3D" id="3.40.50.1820">
    <property type="entry name" value="alpha/beta hydrolase"/>
    <property type="match status" value="1"/>
</dbReference>
<dbReference type="InterPro" id="IPR051601">
    <property type="entry name" value="Serine_prot/Carboxylest_S33"/>
</dbReference>
<dbReference type="AlphaFoldDB" id="A0A316F724"/>
<keyword evidence="3 7" id="KW-0378">Hydrolase</keyword>
<proteinExistence type="inferred from homology"/>
<keyword evidence="8" id="KW-1185">Reference proteome</keyword>
<dbReference type="SUPFAM" id="SSF53474">
    <property type="entry name" value="alpha/beta-Hydrolases"/>
    <property type="match status" value="1"/>
</dbReference>
<keyword evidence="2" id="KW-0732">Signal</keyword>
<keyword evidence="5" id="KW-0812">Transmembrane</keyword>
<feature type="compositionally biased region" description="Basic and acidic residues" evidence="4">
    <location>
        <begin position="12"/>
        <end position="22"/>
    </location>
</feature>
<evidence type="ECO:0000256" key="2">
    <source>
        <dbReference type="ARBA" id="ARBA00022729"/>
    </source>
</evidence>
<comment type="similarity">
    <text evidence="1">Belongs to the peptidase S33 family.</text>
</comment>
<feature type="transmembrane region" description="Helical" evidence="5">
    <location>
        <begin position="30"/>
        <end position="52"/>
    </location>
</feature>
<dbReference type="InterPro" id="IPR029058">
    <property type="entry name" value="AB_hydrolase_fold"/>
</dbReference>
<dbReference type="Proteomes" id="UP000245697">
    <property type="component" value="Unassembled WGS sequence"/>
</dbReference>
<evidence type="ECO:0000256" key="4">
    <source>
        <dbReference type="SAM" id="MobiDB-lite"/>
    </source>
</evidence>
<evidence type="ECO:0000313" key="7">
    <source>
        <dbReference type="EMBL" id="PWK41240.1"/>
    </source>
</evidence>
<evidence type="ECO:0000256" key="5">
    <source>
        <dbReference type="SAM" id="Phobius"/>
    </source>
</evidence>
<reference evidence="7 8" key="1">
    <citation type="submission" date="2018-05" db="EMBL/GenBank/DDBJ databases">
        <title>Genomic Encyclopedia of Archaeal and Bacterial Type Strains, Phase II (KMG-II): from individual species to whole genera.</title>
        <authorList>
            <person name="Goeker M."/>
        </authorList>
    </citation>
    <scope>NUCLEOTIDE SEQUENCE [LARGE SCALE GENOMIC DNA]</scope>
    <source>
        <strain evidence="7 8">DSM 45184</strain>
    </source>
</reference>
<dbReference type="Pfam" id="PF00561">
    <property type="entry name" value="Abhydrolase_1"/>
    <property type="match status" value="1"/>
</dbReference>
<keyword evidence="5" id="KW-1133">Transmembrane helix</keyword>
<keyword evidence="5" id="KW-0472">Membrane</keyword>
<evidence type="ECO:0000313" key="8">
    <source>
        <dbReference type="Proteomes" id="UP000245697"/>
    </source>
</evidence>
<evidence type="ECO:0000256" key="3">
    <source>
        <dbReference type="ARBA" id="ARBA00022801"/>
    </source>
</evidence>
<dbReference type="InterPro" id="IPR000073">
    <property type="entry name" value="AB_hydrolase_1"/>
</dbReference>
<evidence type="ECO:0000256" key="1">
    <source>
        <dbReference type="ARBA" id="ARBA00010088"/>
    </source>
</evidence>
<dbReference type="PANTHER" id="PTHR43248:SF29">
    <property type="entry name" value="TRIPEPTIDYL AMINOPEPTIDASE"/>
    <property type="match status" value="1"/>
</dbReference>
<organism evidence="7 8">
    <name type="scientific">Actinoplanes xinjiangensis</name>
    <dbReference type="NCBI Taxonomy" id="512350"/>
    <lineage>
        <taxon>Bacteria</taxon>
        <taxon>Bacillati</taxon>
        <taxon>Actinomycetota</taxon>
        <taxon>Actinomycetes</taxon>
        <taxon>Micromonosporales</taxon>
        <taxon>Micromonosporaceae</taxon>
        <taxon>Actinoplanes</taxon>
    </lineage>
</organism>
<accession>A0A316F724</accession>
<sequence>MPGWLGCGNRPGPDRPGGRLDNGRQRMRKILAATIAASVGLLIGAGTVPVAAAATAPGYTPPAIDWGTCTRPSLQARGAQCGFLVVPLDYRKPNGTKIKIAVSRIKHKSSDAAYQGVMLTNPGGPGGSGLGLPVLGEYVPNGAGEFYDWIGFDPRGVGSSVPSLTCDPNYAGYNRPFYVPVTRQLENTWRAKAKGYAKACDAAGGALLDHLKTTDTVADMESLRKALGVSKINYYGFSYGTYLGQVYATLHPERVRRFVFDGVVNPERVWYAANLDQDIQFDKNMDVYFGWIAKNDATYHLGKTAKAVKQKYYSTLYSLIRNPAAGKIGPDEWNDVFVSAGYYVFGWQEVAEAFAAWVNEKDPAPLLNLYAEPGAPGSDNGYAVYLGVQCTDVQWPQNWSQWRRDNWSVHARHPFITWNNAWYNAPCINWGAKAGKPVPINGKKVPPILLISETNDAATPYSGAIEVRKRFPRSVLIEGVGGTTHSGSLSGIACTDDTIAAYLATGELPDRVRGNRSDKRCDPVPQPDPAAATAFSAKIADDARAEVRDAIGVR</sequence>
<evidence type="ECO:0000259" key="6">
    <source>
        <dbReference type="Pfam" id="PF00561"/>
    </source>
</evidence>